<accession>A0ABP0RXW8</accession>
<gene>
    <name evidence="2" type="ORF">CCMP2556_LOCUS48818</name>
</gene>
<keyword evidence="1" id="KW-0732">Signal</keyword>
<protein>
    <recommendedName>
        <fullName evidence="4">SET domain-containing protein</fullName>
    </recommendedName>
</protein>
<dbReference type="PANTHER" id="PTHR13271">
    <property type="entry name" value="UNCHARACTERIZED PUTATIVE METHYLTRANSFERASE"/>
    <property type="match status" value="1"/>
</dbReference>
<reference evidence="2 3" key="1">
    <citation type="submission" date="2024-02" db="EMBL/GenBank/DDBJ databases">
        <authorList>
            <person name="Chen Y."/>
            <person name="Shah S."/>
            <person name="Dougan E. K."/>
            <person name="Thang M."/>
            <person name="Chan C."/>
        </authorList>
    </citation>
    <scope>NUCLEOTIDE SEQUENCE [LARGE SCALE GENOMIC DNA]</scope>
</reference>
<dbReference type="SUPFAM" id="SSF82199">
    <property type="entry name" value="SET domain"/>
    <property type="match status" value="1"/>
</dbReference>
<proteinExistence type="predicted"/>
<evidence type="ECO:0000313" key="2">
    <source>
        <dbReference type="EMBL" id="CAK9104076.1"/>
    </source>
</evidence>
<dbReference type="PANTHER" id="PTHR13271:SF137">
    <property type="entry name" value="SET DOMAIN-CONTAINING PROTEIN"/>
    <property type="match status" value="1"/>
</dbReference>
<organism evidence="2 3">
    <name type="scientific">Durusdinium trenchii</name>
    <dbReference type="NCBI Taxonomy" id="1381693"/>
    <lineage>
        <taxon>Eukaryota</taxon>
        <taxon>Sar</taxon>
        <taxon>Alveolata</taxon>
        <taxon>Dinophyceae</taxon>
        <taxon>Suessiales</taxon>
        <taxon>Symbiodiniaceae</taxon>
        <taxon>Durusdinium</taxon>
    </lineage>
</organism>
<evidence type="ECO:0000313" key="3">
    <source>
        <dbReference type="Proteomes" id="UP001642484"/>
    </source>
</evidence>
<dbReference type="InterPro" id="IPR050600">
    <property type="entry name" value="SETD3_SETD6_MTase"/>
</dbReference>
<evidence type="ECO:0008006" key="4">
    <source>
        <dbReference type="Google" id="ProtNLM"/>
    </source>
</evidence>
<name>A0ABP0RXW8_9DINO</name>
<comment type="caution">
    <text evidence="2">The sequence shown here is derived from an EMBL/GenBank/DDBJ whole genome shotgun (WGS) entry which is preliminary data.</text>
</comment>
<evidence type="ECO:0000256" key="1">
    <source>
        <dbReference type="SAM" id="SignalP"/>
    </source>
</evidence>
<dbReference type="EMBL" id="CAXAMN010026583">
    <property type="protein sequence ID" value="CAK9104076.1"/>
    <property type="molecule type" value="Genomic_DNA"/>
</dbReference>
<dbReference type="Proteomes" id="UP001642484">
    <property type="component" value="Unassembled WGS sequence"/>
</dbReference>
<dbReference type="CDD" id="cd10527">
    <property type="entry name" value="SET_LSMT"/>
    <property type="match status" value="1"/>
</dbReference>
<dbReference type="Gene3D" id="3.90.1410.10">
    <property type="entry name" value="set domain protein methyltransferase, domain 1"/>
    <property type="match status" value="2"/>
</dbReference>
<feature type="chain" id="PRO_5045037731" description="SET domain-containing protein" evidence="1">
    <location>
        <begin position="19"/>
        <end position="632"/>
    </location>
</feature>
<feature type="signal peptide" evidence="1">
    <location>
        <begin position="1"/>
        <end position="18"/>
    </location>
</feature>
<dbReference type="InterPro" id="IPR046341">
    <property type="entry name" value="SET_dom_sf"/>
</dbReference>
<sequence>MDMVAFTLWIAFPGQLLLEFHPTSQSNKKTQISRQMHSQTENYVSEKSYLVTESSAMTKTDLRRRLALRKPLPERLALMFPLDVEGGQPQDARLKQFDMSGQFVEVSLNGKGTLKLVEKHASLWRVQSSDSDVAPGTLVQMYDATPDAKAPDSAQTSGAVKSSILHKSSATGEAVFDYKLSEEAIKLGEEQLVCYLNVLSVMAWALQLVSTRRICAGNRRSKFVRCRGVGDGMAVLVSRLEAGPPRFVAALQVFTYDRCCTETEEGIQFDLRRRNFVADMVRRGATVHFDIRHVSGGRTGAVASRALSARSTVLRVPSTQVFSLKSVHAAVIDASRQNGCDAHAVLGLGLALERVNPSSVLADWIKLLFEDLDCMGRAVQQAKPEPERGDLRWALSVVKTRGFAFEGTRESTMLIPLADFLNHNMDALRFVATKDVMFLVRYGFRVEEQHGIHGASASSAALDGDPGYDEFMRENAAQVCLQGLQRIETKPEDPEVLLCYLEPTDMGPYRTQMRMEVKIAVSPGKCDVQILDMLAGSVDKKTNEVTFDPANKVYSEADNVVSWRDNGKGGLDMLNSSWSKSEVALPWWFPLPDAFMSKTATFVIGQIVKDGMKKANEKIAVSYAEELASVKA</sequence>
<keyword evidence="3" id="KW-1185">Reference proteome</keyword>